<dbReference type="AlphaFoldDB" id="A0A256IZE9"/>
<gene>
    <name evidence="3" type="ORF">DJ83_07775</name>
</gene>
<dbReference type="InterPro" id="IPR005122">
    <property type="entry name" value="Uracil-DNA_glycosylase-like"/>
</dbReference>
<feature type="compositionally biased region" description="Basic and acidic residues" evidence="1">
    <location>
        <begin position="78"/>
        <end position="87"/>
    </location>
</feature>
<dbReference type="RefSeq" id="WP_094579978.1">
    <property type="nucleotide sequence ID" value="NZ_NHOW01000088.1"/>
</dbReference>
<feature type="region of interest" description="Disordered" evidence="1">
    <location>
        <begin position="1"/>
        <end position="56"/>
    </location>
</feature>
<reference evidence="3 4" key="1">
    <citation type="journal article" date="2014" name="Front. Microbiol.">
        <title>Population and genomic analysis of the genus Halorubrum.</title>
        <authorList>
            <person name="Fullmer M.S."/>
            <person name="Soucy S.M."/>
            <person name="Swithers K.S."/>
            <person name="Makkay A.M."/>
            <person name="Wheeler R."/>
            <person name="Ventosa A."/>
            <person name="Gogarten J.P."/>
            <person name="Papke R.T."/>
        </authorList>
    </citation>
    <scope>NUCLEOTIDE SEQUENCE [LARGE SCALE GENOMIC DNA]</scope>
    <source>
        <strain evidence="3 4">LD3</strain>
    </source>
</reference>
<evidence type="ECO:0000313" key="3">
    <source>
        <dbReference type="EMBL" id="OYR61467.1"/>
    </source>
</evidence>
<accession>A0A256IZE9</accession>
<proteinExistence type="predicted"/>
<evidence type="ECO:0000256" key="1">
    <source>
        <dbReference type="SAM" id="MobiDB-lite"/>
    </source>
</evidence>
<evidence type="ECO:0000259" key="2">
    <source>
        <dbReference type="Pfam" id="PF03167"/>
    </source>
</evidence>
<feature type="compositionally biased region" description="Polar residues" evidence="1">
    <location>
        <begin position="7"/>
        <end position="24"/>
    </location>
</feature>
<feature type="domain" description="Uracil-DNA glycosylase-like" evidence="2">
    <location>
        <begin position="64"/>
        <end position="234"/>
    </location>
</feature>
<sequence length="274" mass="30904">MGDRPNKNGSVPKTVTELWSNWQQPGGAGPCSECPRHWSRRSDIPDQGQNEDPNNYGMKPWFAEGDFSPEVVVMGEEPGSRDPDTKKNQLNSQFKQTRGDIREVAEDSETIKQVKPLFDALYDSDIPTYWTNMTKCHPIGSNDNAVGQDVCCGLSEKVDRSYLRDELEELEPQIVITVGGPAAKKLLKLYGRQLSDFAKTTMSGDYLSGFHPQSNHNAPFEIATAFHPRYLFNSGEFQSRKSEIQNAQGEEQNRVKKPYYGQYGDDLVEWISTN</sequence>
<dbReference type="EMBL" id="NHOW01000088">
    <property type="protein sequence ID" value="OYR61467.1"/>
    <property type="molecule type" value="Genomic_DNA"/>
</dbReference>
<dbReference type="Pfam" id="PF03167">
    <property type="entry name" value="UDG"/>
    <property type="match status" value="1"/>
</dbReference>
<feature type="compositionally biased region" description="Basic and acidic residues" evidence="1">
    <location>
        <begin position="34"/>
        <end position="44"/>
    </location>
</feature>
<protein>
    <recommendedName>
        <fullName evidence="2">Uracil-DNA glycosylase-like domain-containing protein</fullName>
    </recommendedName>
</protein>
<organism evidence="3 4">
    <name type="scientific">Halorubrum ezzemoulense</name>
    <name type="common">Halorubrum chaoviator</name>
    <dbReference type="NCBI Taxonomy" id="337243"/>
    <lineage>
        <taxon>Archaea</taxon>
        <taxon>Methanobacteriati</taxon>
        <taxon>Methanobacteriota</taxon>
        <taxon>Stenosarchaea group</taxon>
        <taxon>Halobacteria</taxon>
        <taxon>Halobacteriales</taxon>
        <taxon>Haloferacaceae</taxon>
        <taxon>Halorubrum</taxon>
    </lineage>
</organism>
<dbReference type="Proteomes" id="UP000216409">
    <property type="component" value="Unassembled WGS sequence"/>
</dbReference>
<dbReference type="Gene3D" id="3.40.470.10">
    <property type="entry name" value="Uracil-DNA glycosylase-like domain"/>
    <property type="match status" value="1"/>
</dbReference>
<dbReference type="InterPro" id="IPR036895">
    <property type="entry name" value="Uracil-DNA_glycosylase-like_sf"/>
</dbReference>
<feature type="region of interest" description="Disordered" evidence="1">
    <location>
        <begin position="75"/>
        <end position="97"/>
    </location>
</feature>
<evidence type="ECO:0000313" key="4">
    <source>
        <dbReference type="Proteomes" id="UP000216409"/>
    </source>
</evidence>
<name>A0A256IZE9_HALEZ</name>
<comment type="caution">
    <text evidence="3">The sequence shown here is derived from an EMBL/GenBank/DDBJ whole genome shotgun (WGS) entry which is preliminary data.</text>
</comment>
<dbReference type="SUPFAM" id="SSF52141">
    <property type="entry name" value="Uracil-DNA glycosylase-like"/>
    <property type="match status" value="1"/>
</dbReference>